<dbReference type="InterPro" id="IPR008136">
    <property type="entry name" value="CinA_C"/>
</dbReference>
<dbReference type="InterPro" id="IPR050101">
    <property type="entry name" value="CinA"/>
</dbReference>
<protein>
    <recommendedName>
        <fullName evidence="1">CinA-like protein</fullName>
    </recommendedName>
</protein>
<dbReference type="InterPro" id="IPR036653">
    <property type="entry name" value="CinA-like_C"/>
</dbReference>
<keyword evidence="4" id="KW-1185">Reference proteome</keyword>
<dbReference type="PANTHER" id="PTHR13939:SF0">
    <property type="entry name" value="NMN AMIDOHYDROLASE-LIKE PROTEIN YFAY"/>
    <property type="match status" value="1"/>
</dbReference>
<sequence>MEKVFASIITIGDELLIGQVIDTNSAWIARELNKRGMPVKNRVAVGDNRDDIWQALDNECGRASLVLITGGLGPTADDITKPLLADYFGGKMVIHETTLQHVIHLFESVFKRPVSDRNKKQAEVPDSCTVLFNESGTAPGMLFEKNGTVFISMPGVPHEMKWLMEHHVLPMISSRFATGFIAHRTLLTAGIGESMLADLIADLEADLPGWIKLAYLPNYGMVRLRLTASGMDKDLIERELSRHFDLLVSRTAEYLVAAEDIPLELAIGRLLQEKGKTMATAESCTGGYIAHLITAHAGSSAYYKGTVVSYANDVKEHALHVKPETLAAFGAVSEDTVREMVQGTLSLIGSDYAVAVSGIMGPDGGTPEKPVGMVWIAAGNAEKTIARQFRLRFDRQKNIEVTAVYALNLLRLLILEKS</sequence>
<dbReference type="HAMAP" id="MF_00226_B">
    <property type="entry name" value="CinA_B"/>
    <property type="match status" value="1"/>
</dbReference>
<dbReference type="PANTHER" id="PTHR13939">
    <property type="entry name" value="NICOTINAMIDE-NUCLEOTIDE AMIDOHYDROLASE PNCC"/>
    <property type="match status" value="1"/>
</dbReference>
<accession>A0A1T4PLH1</accession>
<evidence type="ECO:0000256" key="1">
    <source>
        <dbReference type="HAMAP-Rule" id="MF_00226"/>
    </source>
</evidence>
<dbReference type="EMBL" id="FUWH01000006">
    <property type="protein sequence ID" value="SJZ92342.1"/>
    <property type="molecule type" value="Genomic_DNA"/>
</dbReference>
<dbReference type="InterPro" id="IPR041424">
    <property type="entry name" value="CinA_KH"/>
</dbReference>
<dbReference type="Pfam" id="PF00994">
    <property type="entry name" value="MoCF_biosynth"/>
    <property type="match status" value="1"/>
</dbReference>
<dbReference type="Pfam" id="PF02464">
    <property type="entry name" value="CinA"/>
    <property type="match status" value="1"/>
</dbReference>
<organism evidence="3 4">
    <name type="scientific">Sediminibacterium ginsengisoli</name>
    <dbReference type="NCBI Taxonomy" id="413434"/>
    <lineage>
        <taxon>Bacteria</taxon>
        <taxon>Pseudomonadati</taxon>
        <taxon>Bacteroidota</taxon>
        <taxon>Chitinophagia</taxon>
        <taxon>Chitinophagales</taxon>
        <taxon>Chitinophagaceae</taxon>
        <taxon>Sediminibacterium</taxon>
    </lineage>
</organism>
<evidence type="ECO:0000259" key="2">
    <source>
        <dbReference type="SMART" id="SM00852"/>
    </source>
</evidence>
<proteinExistence type="inferred from homology"/>
<reference evidence="3 4" key="1">
    <citation type="submission" date="2017-02" db="EMBL/GenBank/DDBJ databases">
        <authorList>
            <person name="Peterson S.W."/>
        </authorList>
    </citation>
    <scope>NUCLEOTIDE SEQUENCE [LARGE SCALE GENOMIC DNA]</scope>
    <source>
        <strain evidence="3 4">DSM 22335</strain>
    </source>
</reference>
<comment type="similarity">
    <text evidence="1">Belongs to the CinA family.</text>
</comment>
<dbReference type="NCBIfam" id="TIGR00177">
    <property type="entry name" value="molyb_syn"/>
    <property type="match status" value="1"/>
</dbReference>
<dbReference type="SUPFAM" id="SSF142433">
    <property type="entry name" value="CinA-like"/>
    <property type="match status" value="1"/>
</dbReference>
<dbReference type="STRING" id="413434.SAMN04488132_10670"/>
<dbReference type="PIRSF" id="PIRSF006728">
    <property type="entry name" value="CinA"/>
    <property type="match status" value="1"/>
</dbReference>
<evidence type="ECO:0000313" key="4">
    <source>
        <dbReference type="Proteomes" id="UP000190888"/>
    </source>
</evidence>
<dbReference type="NCBIfam" id="TIGR00200">
    <property type="entry name" value="cinA_nterm"/>
    <property type="match status" value="1"/>
</dbReference>
<dbReference type="Gene3D" id="3.40.980.10">
    <property type="entry name" value="MoaB/Mog-like domain"/>
    <property type="match status" value="1"/>
</dbReference>
<dbReference type="SMART" id="SM00852">
    <property type="entry name" value="MoCF_biosynth"/>
    <property type="match status" value="1"/>
</dbReference>
<evidence type="ECO:0000313" key="3">
    <source>
        <dbReference type="EMBL" id="SJZ92342.1"/>
    </source>
</evidence>
<dbReference type="RefSeq" id="WP_078831650.1">
    <property type="nucleotide sequence ID" value="NZ_FUWH01000006.1"/>
</dbReference>
<dbReference type="InterPro" id="IPR036425">
    <property type="entry name" value="MoaB/Mog-like_dom_sf"/>
</dbReference>
<feature type="domain" description="MoaB/Mog" evidence="2">
    <location>
        <begin position="7"/>
        <end position="175"/>
    </location>
</feature>
<dbReference type="Proteomes" id="UP000190888">
    <property type="component" value="Unassembled WGS sequence"/>
</dbReference>
<dbReference type="OrthoDB" id="9801454at2"/>
<dbReference type="Gene3D" id="3.90.950.20">
    <property type="entry name" value="CinA-like"/>
    <property type="match status" value="1"/>
</dbReference>
<dbReference type="AlphaFoldDB" id="A0A1T4PLH1"/>
<dbReference type="Pfam" id="PF18146">
    <property type="entry name" value="CinA_KH"/>
    <property type="match status" value="1"/>
</dbReference>
<name>A0A1T4PLH1_9BACT</name>
<gene>
    <name evidence="3" type="ORF">SAMN04488132_10670</name>
</gene>
<dbReference type="SUPFAM" id="SSF53218">
    <property type="entry name" value="Molybdenum cofactor biosynthesis proteins"/>
    <property type="match status" value="1"/>
</dbReference>
<dbReference type="CDD" id="cd00885">
    <property type="entry name" value="cinA"/>
    <property type="match status" value="1"/>
</dbReference>
<dbReference type="InterPro" id="IPR008135">
    <property type="entry name" value="Competence-induced_CinA"/>
</dbReference>
<dbReference type="InterPro" id="IPR001453">
    <property type="entry name" value="MoaB/Mog_dom"/>
</dbReference>
<dbReference type="NCBIfam" id="TIGR00199">
    <property type="entry name" value="PncC_domain"/>
    <property type="match status" value="1"/>
</dbReference>